<accession>A0AB39VJE1</accession>
<dbReference type="Pfam" id="PF01695">
    <property type="entry name" value="IstB_IS21"/>
    <property type="match status" value="1"/>
</dbReference>
<dbReference type="GO" id="GO:0005524">
    <property type="term" value="F:ATP binding"/>
    <property type="evidence" value="ECO:0007669"/>
    <property type="project" value="UniProtKB-KW"/>
</dbReference>
<reference evidence="2" key="1">
    <citation type="submission" date="2024-07" db="EMBL/GenBank/DDBJ databases">
        <authorList>
            <person name="Li X.-J."/>
            <person name="Wang X."/>
        </authorList>
    </citation>
    <scope>NUCLEOTIDE SEQUENCE</scope>
    <source>
        <strain evidence="2">HSP-334</strain>
    </source>
</reference>
<evidence type="ECO:0000313" key="2">
    <source>
        <dbReference type="EMBL" id="XDU67397.1"/>
    </source>
</evidence>
<name>A0AB39VJE1_9FUSO</name>
<protein>
    <submittedName>
        <fullName evidence="2">ATP-binding protein</fullName>
    </submittedName>
</protein>
<proteinExistence type="predicted"/>
<dbReference type="InterPro" id="IPR002611">
    <property type="entry name" value="IstB_ATP-bd"/>
</dbReference>
<organism evidence="2">
    <name type="scientific">Leptotrichia rugosa</name>
    <dbReference type="NCBI Taxonomy" id="3239302"/>
    <lineage>
        <taxon>Bacteria</taxon>
        <taxon>Fusobacteriati</taxon>
        <taxon>Fusobacteriota</taxon>
        <taxon>Fusobacteriia</taxon>
        <taxon>Fusobacteriales</taxon>
        <taxon>Leptotrichiaceae</taxon>
        <taxon>Leptotrichia</taxon>
    </lineage>
</organism>
<sequence length="251" mass="29774">MQKVSDIIKQRVERIKLEKENQTTTLSFSSFPSFSDVDMAENKRKVEIKYFKRLSNLPKKINNCTFEKAIVKSDKEKKIKVMLEKYCKNFETALENGIGLYFYGVRGTGKTFYSLCVYNELCKNYRVYRTSLMNIYKRIKKTWKMQDQDEEDVLNDLLKADLIILDDLGKEYLSQEWGKEKLFDIFNMLYEKEKCLIISTTLDPEQMSEYLSINGSDDVLDRLKENCKGLAFNWESRRKEVKKEIFEEIFG</sequence>
<dbReference type="AlphaFoldDB" id="A0AB39VJE1"/>
<dbReference type="RefSeq" id="WP_369711606.1">
    <property type="nucleotide sequence ID" value="NZ_CP165644.1"/>
</dbReference>
<dbReference type="PANTHER" id="PTHR30050:SF4">
    <property type="entry name" value="ATP-BINDING PROTEIN RV3427C IN INSERTION SEQUENCE-RELATED"/>
    <property type="match status" value="1"/>
</dbReference>
<dbReference type="PANTHER" id="PTHR30050">
    <property type="entry name" value="CHROMOSOMAL REPLICATION INITIATOR PROTEIN DNAA"/>
    <property type="match status" value="1"/>
</dbReference>
<dbReference type="EMBL" id="CP165644">
    <property type="protein sequence ID" value="XDU67397.1"/>
    <property type="molecule type" value="Genomic_DNA"/>
</dbReference>
<dbReference type="Gene3D" id="3.40.50.300">
    <property type="entry name" value="P-loop containing nucleotide triphosphate hydrolases"/>
    <property type="match status" value="1"/>
</dbReference>
<keyword evidence="2" id="KW-0067">ATP-binding</keyword>
<dbReference type="SUPFAM" id="SSF52540">
    <property type="entry name" value="P-loop containing nucleoside triphosphate hydrolases"/>
    <property type="match status" value="1"/>
</dbReference>
<keyword evidence="2" id="KW-0547">Nucleotide-binding</keyword>
<feature type="domain" description="IstB-like ATP-binding" evidence="1">
    <location>
        <begin position="52"/>
        <end position="243"/>
    </location>
</feature>
<gene>
    <name evidence="2" type="ORF">AB8B22_02980</name>
</gene>
<evidence type="ECO:0000259" key="1">
    <source>
        <dbReference type="Pfam" id="PF01695"/>
    </source>
</evidence>
<dbReference type="GO" id="GO:0006260">
    <property type="term" value="P:DNA replication"/>
    <property type="evidence" value="ECO:0007669"/>
    <property type="project" value="TreeGrafter"/>
</dbReference>
<dbReference type="KEGG" id="lrug:AB8B22_02980"/>
<dbReference type="InterPro" id="IPR027417">
    <property type="entry name" value="P-loop_NTPase"/>
</dbReference>